<comment type="caution">
    <text evidence="1">The sequence shown here is derived from an EMBL/GenBank/DDBJ whole genome shotgun (WGS) entry which is preliminary data.</text>
</comment>
<dbReference type="AlphaFoldDB" id="A0A9D4EAP4"/>
<protein>
    <submittedName>
        <fullName evidence="1">Uncharacterized protein</fullName>
    </submittedName>
</protein>
<sequence>MGETLSGVNYCKILNYLTCNESRWGRHCPGRTAVKSFTTLPAMNKDGGDTVRDEMLLNPILPYLQ</sequence>
<dbReference type="Proteomes" id="UP000828390">
    <property type="component" value="Unassembled WGS sequence"/>
</dbReference>
<reference evidence="1" key="1">
    <citation type="journal article" date="2019" name="bioRxiv">
        <title>The Genome of the Zebra Mussel, Dreissena polymorpha: A Resource for Invasive Species Research.</title>
        <authorList>
            <person name="McCartney M.A."/>
            <person name="Auch B."/>
            <person name="Kono T."/>
            <person name="Mallez S."/>
            <person name="Zhang Y."/>
            <person name="Obille A."/>
            <person name="Becker A."/>
            <person name="Abrahante J.E."/>
            <person name="Garbe J."/>
            <person name="Badalamenti J.P."/>
            <person name="Herman A."/>
            <person name="Mangelson H."/>
            <person name="Liachko I."/>
            <person name="Sullivan S."/>
            <person name="Sone E.D."/>
            <person name="Koren S."/>
            <person name="Silverstein K.A.T."/>
            <person name="Beckman K.B."/>
            <person name="Gohl D.M."/>
        </authorList>
    </citation>
    <scope>NUCLEOTIDE SEQUENCE</scope>
    <source>
        <strain evidence="1">Duluth1</strain>
        <tissue evidence="1">Whole animal</tissue>
    </source>
</reference>
<evidence type="ECO:0000313" key="1">
    <source>
        <dbReference type="EMBL" id="KAH3775720.1"/>
    </source>
</evidence>
<name>A0A9D4EAP4_DREPO</name>
<reference evidence="1" key="2">
    <citation type="submission" date="2020-11" db="EMBL/GenBank/DDBJ databases">
        <authorList>
            <person name="McCartney M.A."/>
            <person name="Auch B."/>
            <person name="Kono T."/>
            <person name="Mallez S."/>
            <person name="Becker A."/>
            <person name="Gohl D.M."/>
            <person name="Silverstein K.A.T."/>
            <person name="Koren S."/>
            <person name="Bechman K.B."/>
            <person name="Herman A."/>
            <person name="Abrahante J.E."/>
            <person name="Garbe J."/>
        </authorList>
    </citation>
    <scope>NUCLEOTIDE SEQUENCE</scope>
    <source>
        <strain evidence="1">Duluth1</strain>
        <tissue evidence="1">Whole animal</tissue>
    </source>
</reference>
<organism evidence="1 2">
    <name type="scientific">Dreissena polymorpha</name>
    <name type="common">Zebra mussel</name>
    <name type="synonym">Mytilus polymorpha</name>
    <dbReference type="NCBI Taxonomy" id="45954"/>
    <lineage>
        <taxon>Eukaryota</taxon>
        <taxon>Metazoa</taxon>
        <taxon>Spiralia</taxon>
        <taxon>Lophotrochozoa</taxon>
        <taxon>Mollusca</taxon>
        <taxon>Bivalvia</taxon>
        <taxon>Autobranchia</taxon>
        <taxon>Heteroconchia</taxon>
        <taxon>Euheterodonta</taxon>
        <taxon>Imparidentia</taxon>
        <taxon>Neoheterodontei</taxon>
        <taxon>Myida</taxon>
        <taxon>Dreissenoidea</taxon>
        <taxon>Dreissenidae</taxon>
        <taxon>Dreissena</taxon>
    </lineage>
</organism>
<dbReference type="EMBL" id="JAIWYP010000009">
    <property type="protein sequence ID" value="KAH3775720.1"/>
    <property type="molecule type" value="Genomic_DNA"/>
</dbReference>
<accession>A0A9D4EAP4</accession>
<proteinExistence type="predicted"/>
<gene>
    <name evidence="1" type="ORF">DPMN_177125</name>
</gene>
<keyword evidence="2" id="KW-1185">Reference proteome</keyword>
<evidence type="ECO:0000313" key="2">
    <source>
        <dbReference type="Proteomes" id="UP000828390"/>
    </source>
</evidence>